<comment type="caution">
    <text evidence="1">The sequence shown here is derived from an EMBL/GenBank/DDBJ whole genome shotgun (WGS) entry which is preliminary data.</text>
</comment>
<keyword evidence="2" id="KW-1185">Reference proteome</keyword>
<organism evidence="1 2">
    <name type="scientific">Ambrosiozyma monospora</name>
    <name type="common">Yeast</name>
    <name type="synonym">Endomycopsis monosporus</name>
    <dbReference type="NCBI Taxonomy" id="43982"/>
    <lineage>
        <taxon>Eukaryota</taxon>
        <taxon>Fungi</taxon>
        <taxon>Dikarya</taxon>
        <taxon>Ascomycota</taxon>
        <taxon>Saccharomycotina</taxon>
        <taxon>Pichiomycetes</taxon>
        <taxon>Pichiales</taxon>
        <taxon>Pichiaceae</taxon>
        <taxon>Ambrosiozyma</taxon>
    </lineage>
</organism>
<name>A0ACB5U222_AMBMO</name>
<reference evidence="1" key="1">
    <citation type="submission" date="2023-04" db="EMBL/GenBank/DDBJ databases">
        <title>Ambrosiozyma monospora NBRC 10751.</title>
        <authorList>
            <person name="Ichikawa N."/>
            <person name="Sato H."/>
            <person name="Tonouchi N."/>
        </authorList>
    </citation>
    <scope>NUCLEOTIDE SEQUENCE</scope>
    <source>
        <strain evidence="1">NBRC 10751</strain>
    </source>
</reference>
<accession>A0ACB5U222</accession>
<gene>
    <name evidence="1" type="ORF">Amon02_001070100</name>
</gene>
<protein>
    <submittedName>
        <fullName evidence="1">Unnamed protein product</fullName>
    </submittedName>
</protein>
<dbReference type="Proteomes" id="UP001165064">
    <property type="component" value="Unassembled WGS sequence"/>
</dbReference>
<proteinExistence type="predicted"/>
<evidence type="ECO:0000313" key="1">
    <source>
        <dbReference type="EMBL" id="GME99382.1"/>
    </source>
</evidence>
<sequence>MAYAEFITFLNGSIGDTYPEFMFTCLKSINEFTNLVCLRLELRGNSALGAKLSDSIEHVKSWLASVKKAGSKGGYINDRKPDKTPRLKVIVCIRFYKTPKPEIIDQLKDMLSGTRNPNVSLELQLNIVISSGDDAEMICELKSVKQLDFYFRSPEETKFIHRIAGLKSLTLQYSGFDYETYRSSQVALVNPTVENLTLNLNSLSRSNFNLAKLTSLQTLSLVNCDLSDENLFDNISNHLKVLCLRFISFSVFEMKLPIHLCQLNYSIDIAAHTNFQYSPT</sequence>
<dbReference type="EMBL" id="BSXS01010965">
    <property type="protein sequence ID" value="GME99382.1"/>
    <property type="molecule type" value="Genomic_DNA"/>
</dbReference>
<evidence type="ECO:0000313" key="2">
    <source>
        <dbReference type="Proteomes" id="UP001165064"/>
    </source>
</evidence>